<dbReference type="EMBL" id="CP071795">
    <property type="protein sequence ID" value="QTD38803.1"/>
    <property type="molecule type" value="Genomic_DNA"/>
</dbReference>
<reference evidence="2 3" key="1">
    <citation type="submission" date="2021-03" db="EMBL/GenBank/DDBJ databases">
        <title>Complete genome of Polaribacter_sp.G4M1.</title>
        <authorList>
            <person name="Jeong S.W."/>
            <person name="Bae J.W."/>
        </authorList>
    </citation>
    <scope>NUCLEOTIDE SEQUENCE [LARGE SCALE GENOMIC DNA]</scope>
    <source>
        <strain evidence="2 3">G4M1</strain>
    </source>
</reference>
<name>A0ABX7T150_9FLAO</name>
<evidence type="ECO:0000256" key="1">
    <source>
        <dbReference type="SAM" id="Phobius"/>
    </source>
</evidence>
<keyword evidence="1" id="KW-0472">Membrane</keyword>
<dbReference type="RefSeq" id="WP_207972918.1">
    <property type="nucleotide sequence ID" value="NZ_CP071795.1"/>
</dbReference>
<protein>
    <submittedName>
        <fullName evidence="2">Uncharacterized protein</fullName>
    </submittedName>
</protein>
<keyword evidence="1" id="KW-0812">Transmembrane</keyword>
<evidence type="ECO:0000313" key="2">
    <source>
        <dbReference type="EMBL" id="QTD38803.1"/>
    </source>
</evidence>
<dbReference type="Proteomes" id="UP000663935">
    <property type="component" value="Chromosome"/>
</dbReference>
<organism evidence="2 3">
    <name type="scientific">Polaribacter batillariae</name>
    <dbReference type="NCBI Taxonomy" id="2808900"/>
    <lineage>
        <taxon>Bacteria</taxon>
        <taxon>Pseudomonadati</taxon>
        <taxon>Bacteroidota</taxon>
        <taxon>Flavobacteriia</taxon>
        <taxon>Flavobacteriales</taxon>
        <taxon>Flavobacteriaceae</taxon>
    </lineage>
</organism>
<proteinExistence type="predicted"/>
<gene>
    <name evidence="2" type="ORF">JL193_05960</name>
</gene>
<evidence type="ECO:0000313" key="3">
    <source>
        <dbReference type="Proteomes" id="UP000663935"/>
    </source>
</evidence>
<sequence length="79" mass="9224">MGDFLGLEIMYLLCNFIGGTLRWVYGTIWRTIFNKSKYRYNEYVFGVENSKNHFDVHGHQFNNLIITVVFIAVIATILS</sequence>
<feature type="transmembrane region" description="Helical" evidence="1">
    <location>
        <begin position="61"/>
        <end position="78"/>
    </location>
</feature>
<accession>A0ABX7T150</accession>
<keyword evidence="1" id="KW-1133">Transmembrane helix</keyword>
<keyword evidence="3" id="KW-1185">Reference proteome</keyword>
<feature type="transmembrane region" description="Helical" evidence="1">
    <location>
        <begin position="6"/>
        <end position="25"/>
    </location>
</feature>